<protein>
    <recommendedName>
        <fullName evidence="1">Ty3 transposon capsid-like protein domain-containing protein</fullName>
    </recommendedName>
</protein>
<sequence length="196" mass="21704">MPVTMWLKTVRAEIRRQAVTSGTQWTDAQLYHEVAAHLDGEAQRWFATVMESVSREDKNITTLSTMLRTKYMTQRSGPEVVDLLNARRQMRGERLVDYAQSLREIAERGEIGDDWQVNAFLKGMNSTMGATHVRGHRPRTLDEALNVAIPQVGDYGEGYGVGLEASITAWDAREASAGRGPLVTASTTAVVVPGKE</sequence>
<dbReference type="AlphaFoldDB" id="A0A225V4S0"/>
<dbReference type="Proteomes" id="UP000198211">
    <property type="component" value="Unassembled WGS sequence"/>
</dbReference>
<keyword evidence="3" id="KW-1185">Reference proteome</keyword>
<dbReference type="PANTHER" id="PTHR33223:SF6">
    <property type="entry name" value="CCHC-TYPE DOMAIN-CONTAINING PROTEIN"/>
    <property type="match status" value="1"/>
</dbReference>
<proteinExistence type="predicted"/>
<accession>A0A225V4S0</accession>
<feature type="domain" description="Ty3 transposon capsid-like protein" evidence="1">
    <location>
        <begin position="24"/>
        <end position="151"/>
    </location>
</feature>
<gene>
    <name evidence="2" type="ORF">PHMEG_00029229</name>
</gene>
<reference evidence="3" key="1">
    <citation type="submission" date="2017-03" db="EMBL/GenBank/DDBJ databases">
        <title>Phytopthora megakarya and P. palmivora, two closely related causual agents of cacao black pod achieved similar genome size and gene model numbers by different mechanisms.</title>
        <authorList>
            <person name="Ali S."/>
            <person name="Shao J."/>
            <person name="Larry D.J."/>
            <person name="Kronmiller B."/>
            <person name="Shen D."/>
            <person name="Strem M.D."/>
            <person name="Melnick R.L."/>
            <person name="Guiltinan M.J."/>
            <person name="Tyler B.M."/>
            <person name="Meinhardt L.W."/>
            <person name="Bailey B.A."/>
        </authorList>
    </citation>
    <scope>NUCLEOTIDE SEQUENCE [LARGE SCALE GENOMIC DNA]</scope>
    <source>
        <strain evidence="3">zdho120</strain>
    </source>
</reference>
<evidence type="ECO:0000313" key="3">
    <source>
        <dbReference type="Proteomes" id="UP000198211"/>
    </source>
</evidence>
<dbReference type="OrthoDB" id="117242at2759"/>
<dbReference type="EMBL" id="NBNE01008223">
    <property type="protein sequence ID" value="OWY99726.1"/>
    <property type="molecule type" value="Genomic_DNA"/>
</dbReference>
<dbReference type="InterPro" id="IPR045358">
    <property type="entry name" value="Ty3_capsid"/>
</dbReference>
<evidence type="ECO:0000259" key="1">
    <source>
        <dbReference type="Pfam" id="PF19259"/>
    </source>
</evidence>
<dbReference type="Pfam" id="PF19259">
    <property type="entry name" value="Ty3_capsid"/>
    <property type="match status" value="1"/>
</dbReference>
<organism evidence="2 3">
    <name type="scientific">Phytophthora megakarya</name>
    <dbReference type="NCBI Taxonomy" id="4795"/>
    <lineage>
        <taxon>Eukaryota</taxon>
        <taxon>Sar</taxon>
        <taxon>Stramenopiles</taxon>
        <taxon>Oomycota</taxon>
        <taxon>Peronosporomycetes</taxon>
        <taxon>Peronosporales</taxon>
        <taxon>Peronosporaceae</taxon>
        <taxon>Phytophthora</taxon>
    </lineage>
</organism>
<comment type="caution">
    <text evidence="2">The sequence shown here is derived from an EMBL/GenBank/DDBJ whole genome shotgun (WGS) entry which is preliminary data.</text>
</comment>
<evidence type="ECO:0000313" key="2">
    <source>
        <dbReference type="EMBL" id="OWY99726.1"/>
    </source>
</evidence>
<name>A0A225V4S0_9STRA</name>
<dbReference type="PANTHER" id="PTHR33223">
    <property type="entry name" value="CCHC-TYPE DOMAIN-CONTAINING PROTEIN"/>
    <property type="match status" value="1"/>
</dbReference>